<dbReference type="Pfam" id="PF12729">
    <property type="entry name" value="4HB_MCP_1"/>
    <property type="match status" value="1"/>
</dbReference>
<dbReference type="CDD" id="cd19411">
    <property type="entry name" value="MCP2201-like_sensor"/>
    <property type="match status" value="1"/>
</dbReference>
<evidence type="ECO:0000256" key="5">
    <source>
        <dbReference type="SAM" id="Phobius"/>
    </source>
</evidence>
<dbReference type="InterPro" id="IPR003660">
    <property type="entry name" value="HAMP_dom"/>
</dbReference>
<keyword evidence="5" id="KW-0812">Transmembrane</keyword>
<protein>
    <submittedName>
        <fullName evidence="8">Methyl-accepting chemotaxis protein</fullName>
    </submittedName>
</protein>
<comment type="similarity">
    <text evidence="2">Belongs to the methyl-accepting chemotaxis (MCP) protein family.</text>
</comment>
<feature type="coiled-coil region" evidence="4">
    <location>
        <begin position="538"/>
        <end position="565"/>
    </location>
</feature>
<evidence type="ECO:0000313" key="9">
    <source>
        <dbReference type="Proteomes" id="UP001523392"/>
    </source>
</evidence>
<evidence type="ECO:0000256" key="1">
    <source>
        <dbReference type="ARBA" id="ARBA00023224"/>
    </source>
</evidence>
<dbReference type="PANTHER" id="PTHR32089:SF112">
    <property type="entry name" value="LYSOZYME-LIKE PROTEIN-RELATED"/>
    <property type="match status" value="1"/>
</dbReference>
<evidence type="ECO:0000259" key="7">
    <source>
        <dbReference type="PROSITE" id="PS50885"/>
    </source>
</evidence>
<evidence type="ECO:0000313" key="8">
    <source>
        <dbReference type="EMBL" id="MCO6416736.1"/>
    </source>
</evidence>
<comment type="caution">
    <text evidence="8">The sequence shown here is derived from an EMBL/GenBank/DDBJ whole genome shotgun (WGS) entry which is preliminary data.</text>
</comment>
<reference evidence="8 9" key="1">
    <citation type="submission" date="2021-12" db="EMBL/GenBank/DDBJ databases">
        <title>Siccirubricoccus leaddurans sp. nov., a high concentration Zn2+ tolerance bacterium.</title>
        <authorList>
            <person name="Cao Y."/>
        </authorList>
    </citation>
    <scope>NUCLEOTIDE SEQUENCE [LARGE SCALE GENOMIC DNA]</scope>
    <source>
        <strain evidence="8 9">KC 17139</strain>
    </source>
</reference>
<dbReference type="InterPro" id="IPR047347">
    <property type="entry name" value="YvaQ-like_sensor"/>
</dbReference>
<dbReference type="InterPro" id="IPR024478">
    <property type="entry name" value="HlyB_4HB_MCP"/>
</dbReference>
<dbReference type="SUPFAM" id="SSF58104">
    <property type="entry name" value="Methyl-accepting chemotaxis protein (MCP) signaling domain"/>
    <property type="match status" value="1"/>
</dbReference>
<sequence>MQGSKGAVGWGARLRIREKLGGTLLLLVLLSGLIGAVAISRFQALSSTMQEVSRVWMPSIAAINDLTRFTQRHRAELALHILNTDQGRMASIEVNLAQHRQALEQGMAAYQPLVSSPEERALFEEFRRRWAAYLADVPQILQHSRALQNEQAIELFQGRVWAAFGEAQRILLRLVELNSAGAHAAGERAEAISARGFAMILGLMLAAILAGIGAAIWILRGVGRDIAAVALPMERLAAGDLTAEIPPLAPRTEMGGFAQRLGVFKAALVAKQEADAAAMAEAAAKAKRAEDMARLVVRFDADASGAFRTVASAVTELEAMAASMTETARRGQEQVGGVATAAQQASGSVGTVAAAAEELGASIAEITRQISQTATVAREAAGTATATNASVQELAEAAQRIGDVVRLINDIAAQTNLLALNATIEAARAGDAGKGFAVVASEVKTLAAQTARATEQISAQIGAVQAQTTASVTAIGDIARTIAQVESIAMQVAAAAEEQSTATQEIIRAVSSAAGGTEEVSRFAGGLAEGATATGAAAAQVRGSAGELAREAEQLRRQVDEFLSQVRAA</sequence>
<name>A0ABT1D483_9PROT</name>
<dbReference type="SMART" id="SM00283">
    <property type="entry name" value="MA"/>
    <property type="match status" value="1"/>
</dbReference>
<feature type="domain" description="HAMP" evidence="7">
    <location>
        <begin position="220"/>
        <end position="273"/>
    </location>
</feature>
<dbReference type="PRINTS" id="PR00260">
    <property type="entry name" value="CHEMTRNSDUCR"/>
</dbReference>
<dbReference type="PROSITE" id="PS50111">
    <property type="entry name" value="CHEMOTAXIS_TRANSDUC_2"/>
    <property type="match status" value="1"/>
</dbReference>
<dbReference type="Pfam" id="PF00015">
    <property type="entry name" value="MCPsignal"/>
    <property type="match status" value="1"/>
</dbReference>
<organism evidence="8 9">
    <name type="scientific">Siccirubricoccus soli</name>
    <dbReference type="NCBI Taxonomy" id="2899147"/>
    <lineage>
        <taxon>Bacteria</taxon>
        <taxon>Pseudomonadati</taxon>
        <taxon>Pseudomonadota</taxon>
        <taxon>Alphaproteobacteria</taxon>
        <taxon>Acetobacterales</taxon>
        <taxon>Roseomonadaceae</taxon>
        <taxon>Siccirubricoccus</taxon>
    </lineage>
</organism>
<evidence type="ECO:0000256" key="4">
    <source>
        <dbReference type="SAM" id="Coils"/>
    </source>
</evidence>
<evidence type="ECO:0000256" key="2">
    <source>
        <dbReference type="ARBA" id="ARBA00029447"/>
    </source>
</evidence>
<dbReference type="EMBL" id="JAFIRR010000067">
    <property type="protein sequence ID" value="MCO6416736.1"/>
    <property type="molecule type" value="Genomic_DNA"/>
</dbReference>
<dbReference type="InterPro" id="IPR004090">
    <property type="entry name" value="Chemotax_Me-accpt_rcpt"/>
</dbReference>
<dbReference type="InterPro" id="IPR004089">
    <property type="entry name" value="MCPsignal_dom"/>
</dbReference>
<dbReference type="Gene3D" id="6.10.340.10">
    <property type="match status" value="1"/>
</dbReference>
<keyword evidence="5" id="KW-1133">Transmembrane helix</keyword>
<accession>A0ABT1D483</accession>
<gene>
    <name evidence="8" type="ORF">JYK14_11285</name>
</gene>
<keyword evidence="5" id="KW-0472">Membrane</keyword>
<feature type="domain" description="Methyl-accepting transducer" evidence="6">
    <location>
        <begin position="306"/>
        <end position="542"/>
    </location>
</feature>
<feature type="transmembrane region" description="Helical" evidence="5">
    <location>
        <begin position="197"/>
        <end position="219"/>
    </location>
</feature>
<dbReference type="PROSITE" id="PS50885">
    <property type="entry name" value="HAMP"/>
    <property type="match status" value="1"/>
</dbReference>
<dbReference type="Gene3D" id="1.10.287.950">
    <property type="entry name" value="Methyl-accepting chemotaxis protein"/>
    <property type="match status" value="1"/>
</dbReference>
<feature type="transmembrane region" description="Helical" evidence="5">
    <location>
        <begin position="20"/>
        <end position="39"/>
    </location>
</feature>
<keyword evidence="4" id="KW-0175">Coiled coil</keyword>
<evidence type="ECO:0000259" key="6">
    <source>
        <dbReference type="PROSITE" id="PS50111"/>
    </source>
</evidence>
<proteinExistence type="inferred from homology"/>
<dbReference type="RefSeq" id="WP_252953366.1">
    <property type="nucleotide sequence ID" value="NZ_JAFIRR010000067.1"/>
</dbReference>
<evidence type="ECO:0000256" key="3">
    <source>
        <dbReference type="PROSITE-ProRule" id="PRU00284"/>
    </source>
</evidence>
<dbReference type="Proteomes" id="UP001523392">
    <property type="component" value="Unassembled WGS sequence"/>
</dbReference>
<keyword evidence="9" id="KW-1185">Reference proteome</keyword>
<keyword evidence="1 3" id="KW-0807">Transducer</keyword>
<dbReference type="PANTHER" id="PTHR32089">
    <property type="entry name" value="METHYL-ACCEPTING CHEMOTAXIS PROTEIN MCPB"/>
    <property type="match status" value="1"/>
</dbReference>